<evidence type="ECO:0000313" key="3">
    <source>
        <dbReference type="Proteomes" id="UP000502756"/>
    </source>
</evidence>
<gene>
    <name evidence="2" type="ORF">HNV11_15260</name>
</gene>
<dbReference type="AlphaFoldDB" id="A0A6M5YAT9"/>
<protein>
    <submittedName>
        <fullName evidence="2">Uncharacterized protein</fullName>
    </submittedName>
</protein>
<feature type="compositionally biased region" description="Basic and acidic residues" evidence="1">
    <location>
        <begin position="71"/>
        <end position="83"/>
    </location>
</feature>
<feature type="region of interest" description="Disordered" evidence="1">
    <location>
        <begin position="1"/>
        <end position="83"/>
    </location>
</feature>
<feature type="compositionally biased region" description="Basic and acidic residues" evidence="1">
    <location>
        <begin position="1"/>
        <end position="13"/>
    </location>
</feature>
<evidence type="ECO:0000256" key="1">
    <source>
        <dbReference type="SAM" id="MobiDB-lite"/>
    </source>
</evidence>
<dbReference type="KEGG" id="stae:HNV11_15260"/>
<name>A0A6M5YAT9_9BACT</name>
<feature type="compositionally biased region" description="Acidic residues" evidence="1">
    <location>
        <begin position="38"/>
        <end position="53"/>
    </location>
</feature>
<evidence type="ECO:0000313" key="2">
    <source>
        <dbReference type="EMBL" id="QJW90644.1"/>
    </source>
</evidence>
<sequence length="83" mass="9202">MKNEDPDREDIIRAKQAISPDGLENQSVEGNSGPGSEIDPEPLPADEYEDEYMDGDKPGANVRMMNPNRNPNDKPDIDKPAYS</sequence>
<dbReference type="Proteomes" id="UP000502756">
    <property type="component" value="Chromosome"/>
</dbReference>
<keyword evidence="3" id="KW-1185">Reference proteome</keyword>
<dbReference type="EMBL" id="CP053435">
    <property type="protein sequence ID" value="QJW90644.1"/>
    <property type="molecule type" value="Genomic_DNA"/>
</dbReference>
<dbReference type="RefSeq" id="WP_171740488.1">
    <property type="nucleotide sequence ID" value="NZ_CP053435.1"/>
</dbReference>
<reference evidence="2 3" key="1">
    <citation type="submission" date="2020-05" db="EMBL/GenBank/DDBJ databases">
        <title>Genome sequencing of Spirosoma sp. TS118.</title>
        <authorList>
            <person name="Lee J.-H."/>
            <person name="Jeong S."/>
            <person name="Zhao L."/>
            <person name="Jung J.-H."/>
            <person name="Kim M.-K."/>
            <person name="Lim S."/>
        </authorList>
    </citation>
    <scope>NUCLEOTIDE SEQUENCE [LARGE SCALE GENOMIC DNA]</scope>
    <source>
        <strain evidence="2 3">TS118</strain>
    </source>
</reference>
<proteinExistence type="predicted"/>
<accession>A0A6M5YAT9</accession>
<organism evidence="2 3">
    <name type="scientific">Spirosoma taeanense</name>
    <dbReference type="NCBI Taxonomy" id="2735870"/>
    <lineage>
        <taxon>Bacteria</taxon>
        <taxon>Pseudomonadati</taxon>
        <taxon>Bacteroidota</taxon>
        <taxon>Cytophagia</taxon>
        <taxon>Cytophagales</taxon>
        <taxon>Cytophagaceae</taxon>
        <taxon>Spirosoma</taxon>
    </lineage>
</organism>